<dbReference type="HOGENOM" id="CLU_450326_0_0_4"/>
<evidence type="ECO:0000313" key="3">
    <source>
        <dbReference type="Proteomes" id="UP000002700"/>
    </source>
</evidence>
<evidence type="ECO:0000313" key="2">
    <source>
        <dbReference type="EMBL" id="ABA50752.1"/>
    </source>
</evidence>
<dbReference type="Proteomes" id="UP000002700">
    <property type="component" value="Chromosome I"/>
</dbReference>
<sequence length="606" mass="67857">MRVRARGERGRIVAAAVVGDGQPERGAVLDIDRDMPRVRMLAHVRQRFLQDEQHLQLLVGRQRRAARLAIVQRARDARLLLEARDRFLDRRFQLALRQARAEVEQQLAHVRVALLDAVLEHRHDLARIGEIVVRDRVAEHLRLQVHEIEALRDAVVQALRDEIALFGDRELPRARGQPHVIERDSEMAAERLEHAPLGVGQPRRVAIVQRERAEHRVLGHHLEHRDGREALARARRRRARGAAAQVVQHGRVRARHGAAEAIVDGHAAFELGELGRQALRNHEMQLFARRIGDADAARVGVELRDRARQEARAHLVDGLRAVQERGDLVERAQLAVLRGELRGLLLHALLEPRVHLLQFACHAVEAVREIAELVARLHGQAHRELARGHALQAVAQLHHGQDDPQEQQVDDGDRARAREQAEPDLRQAQPRRLARVVGFDLAHEQIGLVDEAGQRDEVGGGRVSARRVRQRAGGERAQHGVPAIGDDVELMLDDGGVRQKEGARRIAAAQPRERAVDRVELDRELAARLGAHARQLDVGARRAHAQAAGVVDRRACALELPGQPQRAAHHREHERPRDRGQRDDPRRQAVPPRSGGVGEGGSHSTS</sequence>
<feature type="compositionally biased region" description="Gly residues" evidence="1">
    <location>
        <begin position="595"/>
        <end position="606"/>
    </location>
</feature>
<gene>
    <name evidence="2" type="ordered locus">BURPS1710b_2762</name>
</gene>
<dbReference type="KEGG" id="bpm:BURPS1710b_2762"/>
<protein>
    <submittedName>
        <fullName evidence="2">Uncharacterized protein</fullName>
    </submittedName>
</protein>
<name>Q3JQK6_BURP1</name>
<feature type="compositionally biased region" description="Basic and acidic residues" evidence="1">
    <location>
        <begin position="411"/>
        <end position="425"/>
    </location>
</feature>
<feature type="region of interest" description="Disordered" evidence="1">
    <location>
        <begin position="561"/>
        <end position="606"/>
    </location>
</feature>
<reference evidence="2 3" key="1">
    <citation type="submission" date="2005-09" db="EMBL/GenBank/DDBJ databases">
        <authorList>
            <person name="Woods D.E."/>
            <person name="Nierman W.C."/>
        </authorList>
    </citation>
    <scope>NUCLEOTIDE SEQUENCE [LARGE SCALE GENOMIC DNA]</scope>
    <source>
        <strain evidence="2 3">1710b</strain>
    </source>
</reference>
<feature type="compositionally biased region" description="Basic and acidic residues" evidence="1">
    <location>
        <begin position="571"/>
        <end position="587"/>
    </location>
</feature>
<dbReference type="AlphaFoldDB" id="Q3JQK6"/>
<organism evidence="2 3">
    <name type="scientific">Burkholderia pseudomallei (strain 1710b)</name>
    <dbReference type="NCBI Taxonomy" id="320372"/>
    <lineage>
        <taxon>Bacteria</taxon>
        <taxon>Pseudomonadati</taxon>
        <taxon>Pseudomonadota</taxon>
        <taxon>Betaproteobacteria</taxon>
        <taxon>Burkholderiales</taxon>
        <taxon>Burkholderiaceae</taxon>
        <taxon>Burkholderia</taxon>
        <taxon>pseudomallei group</taxon>
    </lineage>
</organism>
<dbReference type="EMBL" id="CP000124">
    <property type="protein sequence ID" value="ABA50752.1"/>
    <property type="molecule type" value="Genomic_DNA"/>
</dbReference>
<accession>Q3JQK6</accession>
<feature type="region of interest" description="Disordered" evidence="1">
    <location>
        <begin position="397"/>
        <end position="426"/>
    </location>
</feature>
<dbReference type="EnsemblBacteria" id="ABA50752">
    <property type="protein sequence ID" value="ABA50752"/>
    <property type="gene ID" value="BURPS1710b_2762"/>
</dbReference>
<evidence type="ECO:0000256" key="1">
    <source>
        <dbReference type="SAM" id="MobiDB-lite"/>
    </source>
</evidence>
<proteinExistence type="predicted"/>